<evidence type="ECO:0000313" key="2">
    <source>
        <dbReference type="Proteomes" id="UP000001343"/>
    </source>
</evidence>
<comment type="caution">
    <text evidence="1">The sequence shown here is derived from an EMBL/GenBank/DDBJ whole genome shotgun (WGS) entry which is preliminary data.</text>
</comment>
<reference evidence="1 2" key="1">
    <citation type="journal article" date="2014" name="Int. J. Syst. Evol. Microbiol.">
        <title>Leptospira mayottensis sp. nov., a pathogenic species of the genus Leptospira isolated from humans.</title>
        <authorList>
            <person name="Bourhy P."/>
            <person name="Collet L."/>
            <person name="Brisse S."/>
            <person name="Picardeau M."/>
        </authorList>
    </citation>
    <scope>NUCLEOTIDE SEQUENCE [LARGE SCALE GENOMIC DNA]</scope>
    <source>
        <strain evidence="1 2">200901122</strain>
    </source>
</reference>
<protein>
    <submittedName>
        <fullName evidence="1">Uncharacterized protein</fullName>
    </submittedName>
</protein>
<evidence type="ECO:0000313" key="1">
    <source>
        <dbReference type="EMBL" id="EKR99129.1"/>
    </source>
</evidence>
<gene>
    <name evidence="1" type="ORF">LEP1GSC125_3662</name>
</gene>
<name>A0AA87MP17_9LEPT</name>
<dbReference type="AlphaFoldDB" id="A0AA87MP17"/>
<sequence>MQKKFYIENRNVLIFQTVIIQLKNPNHSAFPQMKFHHSFH</sequence>
<dbReference type="Proteomes" id="UP000001343">
    <property type="component" value="Unassembled WGS sequence"/>
</dbReference>
<organism evidence="1 2">
    <name type="scientific">Leptospira mayottensis 200901122</name>
    <dbReference type="NCBI Taxonomy" id="1193010"/>
    <lineage>
        <taxon>Bacteria</taxon>
        <taxon>Pseudomonadati</taxon>
        <taxon>Spirochaetota</taxon>
        <taxon>Spirochaetia</taxon>
        <taxon>Leptospirales</taxon>
        <taxon>Leptospiraceae</taxon>
        <taxon>Leptospira</taxon>
    </lineage>
</organism>
<proteinExistence type="predicted"/>
<accession>A0AA87MP17</accession>
<dbReference type="EMBL" id="AKWM02000058">
    <property type="protein sequence ID" value="EKR99129.1"/>
    <property type="molecule type" value="Genomic_DNA"/>
</dbReference>